<evidence type="ECO:0000259" key="17">
    <source>
        <dbReference type="SMART" id="SM00965"/>
    </source>
</evidence>
<dbReference type="SMART" id="SM00965">
    <property type="entry name" value="STN"/>
    <property type="match status" value="1"/>
</dbReference>
<keyword evidence="8" id="KW-0408">Iron</keyword>
<evidence type="ECO:0000256" key="3">
    <source>
        <dbReference type="ARBA" id="ARBA00022448"/>
    </source>
</evidence>
<feature type="short sequence motif" description="TonB C-terminal box" evidence="14">
    <location>
        <begin position="791"/>
        <end position="808"/>
    </location>
</feature>
<evidence type="ECO:0000313" key="18">
    <source>
        <dbReference type="EMBL" id="MBK1711477.1"/>
    </source>
</evidence>
<dbReference type="CDD" id="cd01347">
    <property type="entry name" value="ligand_gated_channel"/>
    <property type="match status" value="1"/>
</dbReference>
<feature type="chain" id="PRO_5047056887" description="Secretin/TonB short N-terminal domain-containing protein" evidence="16">
    <location>
        <begin position="35"/>
        <end position="808"/>
    </location>
</feature>
<keyword evidence="9 15" id="KW-0798">TonB box</keyword>
<dbReference type="NCBIfam" id="TIGR01785">
    <property type="entry name" value="TonB-hemin"/>
    <property type="match status" value="1"/>
</dbReference>
<keyword evidence="12 13" id="KW-0998">Cell outer membrane</keyword>
<comment type="subcellular location">
    <subcellularLocation>
        <location evidence="1 13">Cell outer membrane</location>
        <topology evidence="1 13">Multi-pass membrane protein</topology>
    </subcellularLocation>
</comment>
<dbReference type="InterPro" id="IPR000531">
    <property type="entry name" value="Beta-barrel_TonB"/>
</dbReference>
<evidence type="ECO:0000256" key="13">
    <source>
        <dbReference type="PROSITE-ProRule" id="PRU01360"/>
    </source>
</evidence>
<accession>A0ABS1DN88</accession>
<dbReference type="InterPro" id="IPR010917">
    <property type="entry name" value="TonB_rcpt_CS"/>
</dbReference>
<dbReference type="EMBL" id="NRRU01000003">
    <property type="protein sequence ID" value="MBK1711477.1"/>
    <property type="molecule type" value="Genomic_DNA"/>
</dbReference>
<dbReference type="RefSeq" id="WP_200377674.1">
    <property type="nucleotide sequence ID" value="NZ_NRRU01000003.1"/>
</dbReference>
<comment type="similarity">
    <text evidence="2 13 15">Belongs to the TonB-dependent receptor family.</text>
</comment>
<dbReference type="Proteomes" id="UP001041814">
    <property type="component" value="Unassembled WGS sequence"/>
</dbReference>
<keyword evidence="11" id="KW-0675">Receptor</keyword>
<dbReference type="Gene3D" id="2.170.130.10">
    <property type="entry name" value="TonB-dependent receptor, plug domain"/>
    <property type="match status" value="1"/>
</dbReference>
<proteinExistence type="inferred from homology"/>
<dbReference type="InterPro" id="IPR012910">
    <property type="entry name" value="Plug_dom"/>
</dbReference>
<evidence type="ECO:0000256" key="14">
    <source>
        <dbReference type="PROSITE-ProRule" id="PRU10144"/>
    </source>
</evidence>
<dbReference type="InterPro" id="IPR011662">
    <property type="entry name" value="Secretin/TonB_short_N"/>
</dbReference>
<keyword evidence="4 13" id="KW-1134">Transmembrane beta strand</keyword>
<evidence type="ECO:0000256" key="4">
    <source>
        <dbReference type="ARBA" id="ARBA00022452"/>
    </source>
</evidence>
<dbReference type="InterPro" id="IPR011276">
    <property type="entry name" value="TonB_haem/Hb_rcpt"/>
</dbReference>
<dbReference type="PANTHER" id="PTHR30069:SF41">
    <property type="entry name" value="HEME_HEMOPEXIN UTILIZATION PROTEIN C"/>
    <property type="match status" value="1"/>
</dbReference>
<evidence type="ECO:0000313" key="19">
    <source>
        <dbReference type="Proteomes" id="UP001041814"/>
    </source>
</evidence>
<evidence type="ECO:0000256" key="16">
    <source>
        <dbReference type="SAM" id="SignalP"/>
    </source>
</evidence>
<evidence type="ECO:0000256" key="2">
    <source>
        <dbReference type="ARBA" id="ARBA00009810"/>
    </source>
</evidence>
<name>A0ABS1DN88_RUBGE</name>
<dbReference type="Gene3D" id="3.55.50.30">
    <property type="match status" value="1"/>
</dbReference>
<evidence type="ECO:0000256" key="10">
    <source>
        <dbReference type="ARBA" id="ARBA00023136"/>
    </source>
</evidence>
<feature type="domain" description="Secretin/TonB short N-terminal" evidence="17">
    <location>
        <begin position="68"/>
        <end position="119"/>
    </location>
</feature>
<dbReference type="PANTHER" id="PTHR30069">
    <property type="entry name" value="TONB-DEPENDENT OUTER MEMBRANE RECEPTOR"/>
    <property type="match status" value="1"/>
</dbReference>
<reference evidence="18" key="1">
    <citation type="submission" date="2017-08" db="EMBL/GenBank/DDBJ databases">
        <authorList>
            <person name="Imhoff J.F."/>
            <person name="Rahn T."/>
            <person name="Kuenzel S."/>
            <person name="Neulinger S.C."/>
        </authorList>
    </citation>
    <scope>NUCLEOTIDE SEQUENCE</scope>
    <source>
        <strain evidence="18">IM 151</strain>
    </source>
</reference>
<organism evidence="18 19">
    <name type="scientific">Rubrivivax gelatinosus</name>
    <name type="common">Rhodocyclus gelatinosus</name>
    <name type="synonym">Rhodopseudomonas gelatinosa</name>
    <dbReference type="NCBI Taxonomy" id="28068"/>
    <lineage>
        <taxon>Bacteria</taxon>
        <taxon>Pseudomonadati</taxon>
        <taxon>Pseudomonadota</taxon>
        <taxon>Betaproteobacteria</taxon>
        <taxon>Burkholderiales</taxon>
        <taxon>Sphaerotilaceae</taxon>
        <taxon>Rubrivivax</taxon>
    </lineage>
</organism>
<evidence type="ECO:0000256" key="11">
    <source>
        <dbReference type="ARBA" id="ARBA00023170"/>
    </source>
</evidence>
<keyword evidence="5" id="KW-0410">Iron transport</keyword>
<reference evidence="18" key="2">
    <citation type="journal article" date="2020" name="Microorganisms">
        <title>Osmotic Adaptation and Compatible Solute Biosynthesis of Phototrophic Bacteria as Revealed from Genome Analyses.</title>
        <authorList>
            <person name="Imhoff J.F."/>
            <person name="Rahn T."/>
            <person name="Kunzel S."/>
            <person name="Keller A."/>
            <person name="Neulinger S.C."/>
        </authorList>
    </citation>
    <scope>NUCLEOTIDE SEQUENCE</scope>
    <source>
        <strain evidence="18">IM 151</strain>
    </source>
</reference>
<keyword evidence="6 13" id="KW-0812">Transmembrane</keyword>
<feature type="signal peptide" evidence="16">
    <location>
        <begin position="1"/>
        <end position="34"/>
    </location>
</feature>
<sequence length="808" mass="88393">MSRLQKARQPAQRVVARAVFAALSAMTLATAANAQEGAVAAVEAVRQYRIDAGPLAAALEQFKVVSGITVEAAPALLAGRRSAGVSGEYGAEAALTGLLQGTGLSAARGADGRWTLQPGAAPRQVGSLPTITVVGTSLETDSRVYPGSVSLLGREALENHGSVISAMSELPGVTTGGDSGRLTGEQFNIRGFGYQSEDRVIVLQDGVRRSASLYSNHISSFRSDNDLLKQVEVVKGASSVQNGGGAIGGVVSMTTKDAKDFVPTGQDAGFAVKTRYESNNYREGYVAAAYAPEDKPYELLAYAKKGQAGDLELSRQFSVDSQGKGVDTVDNDEDLRVLYLQGGIKLAPGHRLSLSYYDYKIDNETTWQTLYHTNYSTTTGPVIGELQQRDIVAKYRYIDPVRAWLNVTGTVYHSRASYDRGYAYVDINTGATNDLDYENADKRYGMRLSNEAHFETGSVLHRFVAGVDYEKRKEDATYLFNGVYSDFGSLPNTYKDSGAYGHLESTFWDGRLVTQLSGRYDRFDRRVDANEGSYDGDHFSPRLGASLQVATGLHMLANWSEAFRAPTPHETSSEGPLNPHYWYLPNPNLKPETIREYELGFSYEKKGVFAASDSFDTKLMYFDGRIQDMIALALVRPDEASPEGSPYGMYRNVDRVKRHGVEWQASYEHALGGLSLAYSTLSQKNEANDQDTPQAFADKLNIGAFFNATPGLRLGGSVTHWFKPSPNPASFVSGGQTYWNVRDDYTITNVYARWRPNAQGSGFFGRDLSVRVGVDNLFDASYLNARDVETTTRVGKGRNVFATLETRF</sequence>
<keyword evidence="7 16" id="KW-0732">Signal</keyword>
<dbReference type="InterPro" id="IPR036942">
    <property type="entry name" value="Beta-barrel_TonB_sf"/>
</dbReference>
<evidence type="ECO:0000256" key="1">
    <source>
        <dbReference type="ARBA" id="ARBA00004571"/>
    </source>
</evidence>
<dbReference type="SUPFAM" id="SSF56935">
    <property type="entry name" value="Porins"/>
    <property type="match status" value="1"/>
</dbReference>
<dbReference type="Gene3D" id="2.40.170.20">
    <property type="entry name" value="TonB-dependent receptor, beta-barrel domain"/>
    <property type="match status" value="1"/>
</dbReference>
<evidence type="ECO:0000256" key="12">
    <source>
        <dbReference type="ARBA" id="ARBA00023237"/>
    </source>
</evidence>
<dbReference type="InterPro" id="IPR037066">
    <property type="entry name" value="Plug_dom_sf"/>
</dbReference>
<dbReference type="Pfam" id="PF00593">
    <property type="entry name" value="TonB_dep_Rec_b-barrel"/>
    <property type="match status" value="1"/>
</dbReference>
<dbReference type="Pfam" id="PF07660">
    <property type="entry name" value="STN"/>
    <property type="match status" value="1"/>
</dbReference>
<keyword evidence="10 13" id="KW-0472">Membrane</keyword>
<protein>
    <recommendedName>
        <fullName evidence="17">Secretin/TonB short N-terminal domain-containing protein</fullName>
    </recommendedName>
</protein>
<dbReference type="PROSITE" id="PS01156">
    <property type="entry name" value="TONB_DEPENDENT_REC_2"/>
    <property type="match status" value="1"/>
</dbReference>
<evidence type="ECO:0000256" key="15">
    <source>
        <dbReference type="RuleBase" id="RU003357"/>
    </source>
</evidence>
<evidence type="ECO:0000256" key="9">
    <source>
        <dbReference type="ARBA" id="ARBA00023077"/>
    </source>
</evidence>
<evidence type="ECO:0000256" key="8">
    <source>
        <dbReference type="ARBA" id="ARBA00023004"/>
    </source>
</evidence>
<dbReference type="Pfam" id="PF07715">
    <property type="entry name" value="Plug"/>
    <property type="match status" value="1"/>
</dbReference>
<dbReference type="InterPro" id="IPR039426">
    <property type="entry name" value="TonB-dep_rcpt-like"/>
</dbReference>
<keyword evidence="5" id="KW-0406">Ion transport</keyword>
<evidence type="ECO:0000256" key="7">
    <source>
        <dbReference type="ARBA" id="ARBA00022729"/>
    </source>
</evidence>
<comment type="caution">
    <text evidence="18">The sequence shown here is derived from an EMBL/GenBank/DDBJ whole genome shotgun (WGS) entry which is preliminary data.</text>
</comment>
<keyword evidence="19" id="KW-1185">Reference proteome</keyword>
<dbReference type="PROSITE" id="PS52016">
    <property type="entry name" value="TONB_DEPENDENT_REC_3"/>
    <property type="match status" value="1"/>
</dbReference>
<evidence type="ECO:0000256" key="6">
    <source>
        <dbReference type="ARBA" id="ARBA00022692"/>
    </source>
</evidence>
<gene>
    <name evidence="18" type="ORF">CKO43_01630</name>
</gene>
<evidence type="ECO:0000256" key="5">
    <source>
        <dbReference type="ARBA" id="ARBA00022496"/>
    </source>
</evidence>
<keyword evidence="3 13" id="KW-0813">Transport</keyword>